<accession>A0A371GZ88</accession>
<proteinExistence type="predicted"/>
<protein>
    <recommendedName>
        <fullName evidence="3">Reverse transcriptase domain-containing protein</fullName>
    </recommendedName>
</protein>
<dbReference type="AlphaFoldDB" id="A0A371GZ88"/>
<comment type="caution">
    <text evidence="1">The sequence shown here is derived from an EMBL/GenBank/DDBJ whole genome shotgun (WGS) entry which is preliminary data.</text>
</comment>
<evidence type="ECO:0000313" key="1">
    <source>
        <dbReference type="EMBL" id="RDX95819.1"/>
    </source>
</evidence>
<sequence>MSSYRIVFRKACHLPVELEHSLLGYPEEKNFKLDRKCLKLIAGKLRSRWDGPFVITNVFPYVAVELKDEHTNSTFQVNGHKIKLFHEGPVPPAAISLLFPIKASQAKSTPDPTPSRPDSDRLYLGPANFNLILR</sequence>
<reference evidence="1" key="1">
    <citation type="submission" date="2018-05" db="EMBL/GenBank/DDBJ databases">
        <title>Draft genome of Mucuna pruriens seed.</title>
        <authorList>
            <person name="Nnadi N.E."/>
            <person name="Vos R."/>
            <person name="Hasami M.H."/>
            <person name="Devisetty U.K."/>
            <person name="Aguiy J.C."/>
        </authorList>
    </citation>
    <scope>NUCLEOTIDE SEQUENCE [LARGE SCALE GENOMIC DNA]</scope>
    <source>
        <strain evidence="1">JCA_2017</strain>
    </source>
</reference>
<organism evidence="1 2">
    <name type="scientific">Mucuna pruriens</name>
    <name type="common">Velvet bean</name>
    <name type="synonym">Dolichos pruriens</name>
    <dbReference type="NCBI Taxonomy" id="157652"/>
    <lineage>
        <taxon>Eukaryota</taxon>
        <taxon>Viridiplantae</taxon>
        <taxon>Streptophyta</taxon>
        <taxon>Embryophyta</taxon>
        <taxon>Tracheophyta</taxon>
        <taxon>Spermatophyta</taxon>
        <taxon>Magnoliopsida</taxon>
        <taxon>eudicotyledons</taxon>
        <taxon>Gunneridae</taxon>
        <taxon>Pentapetalae</taxon>
        <taxon>rosids</taxon>
        <taxon>fabids</taxon>
        <taxon>Fabales</taxon>
        <taxon>Fabaceae</taxon>
        <taxon>Papilionoideae</taxon>
        <taxon>50 kb inversion clade</taxon>
        <taxon>NPAAA clade</taxon>
        <taxon>indigoferoid/millettioid clade</taxon>
        <taxon>Phaseoleae</taxon>
        <taxon>Mucuna</taxon>
    </lineage>
</organism>
<gene>
    <name evidence="1" type="ORF">CR513_21602</name>
</gene>
<keyword evidence="2" id="KW-1185">Reference proteome</keyword>
<evidence type="ECO:0008006" key="3">
    <source>
        <dbReference type="Google" id="ProtNLM"/>
    </source>
</evidence>
<dbReference type="OrthoDB" id="1723222at2759"/>
<dbReference type="EMBL" id="QJKJ01004039">
    <property type="protein sequence ID" value="RDX95819.1"/>
    <property type="molecule type" value="Genomic_DNA"/>
</dbReference>
<evidence type="ECO:0000313" key="2">
    <source>
        <dbReference type="Proteomes" id="UP000257109"/>
    </source>
</evidence>
<dbReference type="Proteomes" id="UP000257109">
    <property type="component" value="Unassembled WGS sequence"/>
</dbReference>
<name>A0A371GZ88_MUCPR</name>
<feature type="non-terminal residue" evidence="1">
    <location>
        <position position="1"/>
    </location>
</feature>